<accession>U6C507</accession>
<evidence type="ECO:0000256" key="1">
    <source>
        <dbReference type="SAM" id="MobiDB-lite"/>
    </source>
</evidence>
<reference evidence="3" key="1">
    <citation type="journal article" date="2014" name="J. Biosci. Bioeng.">
        <title>PLE-wu, a new member of piggyBac transposon family from insect, is active in mammalian cells.</title>
        <authorList>
            <person name="Wu C."/>
            <person name="Wang S."/>
        </authorList>
    </citation>
    <scope>NUCLEOTIDE SEQUENCE</scope>
</reference>
<evidence type="ECO:0000313" key="3">
    <source>
        <dbReference type="EMBL" id="BAO04164.1"/>
    </source>
</evidence>
<dbReference type="InterPro" id="IPR029526">
    <property type="entry name" value="PGBD"/>
</dbReference>
<dbReference type="AlphaFoldDB" id="U6C507"/>
<protein>
    <submittedName>
        <fullName evidence="3">Transposase</fullName>
    </submittedName>
</protein>
<name>U6C507_SPOFR</name>
<feature type="compositionally biased region" description="Basic and acidic residues" evidence="1">
    <location>
        <begin position="1"/>
        <end position="13"/>
    </location>
</feature>
<organism evidence="3">
    <name type="scientific">Spodoptera frugiperda</name>
    <name type="common">Fall armyworm</name>
    <dbReference type="NCBI Taxonomy" id="7108"/>
    <lineage>
        <taxon>Eukaryota</taxon>
        <taxon>Metazoa</taxon>
        <taxon>Ecdysozoa</taxon>
        <taxon>Arthropoda</taxon>
        <taxon>Hexapoda</taxon>
        <taxon>Insecta</taxon>
        <taxon>Pterygota</taxon>
        <taxon>Neoptera</taxon>
        <taxon>Endopterygota</taxon>
        <taxon>Lepidoptera</taxon>
        <taxon>Glossata</taxon>
        <taxon>Ditrysia</taxon>
        <taxon>Noctuoidea</taxon>
        <taxon>Noctuidae</taxon>
        <taxon>Amphipyrinae</taxon>
        <taxon>Spodoptera</taxon>
    </lineage>
</organism>
<feature type="domain" description="PiggyBac transposable element-derived protein" evidence="2">
    <location>
        <begin position="229"/>
        <end position="589"/>
    </location>
</feature>
<feature type="compositionally biased region" description="Low complexity" evidence="1">
    <location>
        <begin position="151"/>
        <end position="162"/>
    </location>
</feature>
<sequence>MKILRDDDIEKELNGMFGLSEPEESEDGEESEDDDVPYNVTKLQRILGDLEEPDLRSTATIRASLSPQLSTSSDAEIPCGEPLLVIPPPTVIEAVASTSAVPLHVPQPAVLLPAEPPISRKLPVKGRGRGARMERGSGTGRRFRTGREAGTRMGRGARTRLGSGVGDKDSDSSEDNTPPVSEAESEASDSDRDEEEWKKTLWTDIRPQLESFDSVPMTPTRVLPSNARPIRYFEKFFTQEVFELIITETNRYACQNNVIGWTILDIKELKAFLGILIIMGYNILPTFELYWSSDPEFRVDEIASTMTFRRFKQILRCLHLNDNSKQPARLSPEYDKLFKIRPLLTLINTSFQENAHNSSSQSIDESMILFKGRSTLKQYMPMKPIKRGFKVWCRCDSITGYLYEFDIYTGRDGDRVEDNLGGKVVKKLTEKLKGMAAVHVTFDNFFCSYDIMNYLHVNGISASGTVRRQRADLPKLVKSKKKLKLTKGQYKWRVKENVAFVIWQDTKEVLFMTNAFHPKDNETSLPRKGRDGSKTDVRCPAVVKEYTKRMGGVDHFDHIKGTYSVGRRSKRWWLRIFYFIFDACITNSFLLQGKNANATKLSNLEYRVALARGLIGCFSSRKRRAEGVNYVVRKKVAVSENYQKAIHIVAPEIRFSNVGDHMPNDIPSYQRCRYCSTKAKDKRSKIKCSKCGVPLCITPCFSNFHKQV</sequence>
<proteinExistence type="predicted"/>
<dbReference type="PANTHER" id="PTHR46599:SF3">
    <property type="entry name" value="PIGGYBAC TRANSPOSABLE ELEMENT-DERIVED PROTEIN 4"/>
    <property type="match status" value="1"/>
</dbReference>
<feature type="compositionally biased region" description="Acidic residues" evidence="1">
    <location>
        <begin position="183"/>
        <end position="194"/>
    </location>
</feature>
<feature type="region of interest" description="Disordered" evidence="1">
    <location>
        <begin position="119"/>
        <end position="197"/>
    </location>
</feature>
<dbReference type="PANTHER" id="PTHR46599">
    <property type="entry name" value="PIGGYBAC TRANSPOSABLE ELEMENT-DERIVED PROTEIN 4"/>
    <property type="match status" value="1"/>
</dbReference>
<feature type="region of interest" description="Disordered" evidence="1">
    <location>
        <begin position="1"/>
        <end position="38"/>
    </location>
</feature>
<evidence type="ECO:0000259" key="2">
    <source>
        <dbReference type="Pfam" id="PF13843"/>
    </source>
</evidence>
<feature type="compositionally biased region" description="Acidic residues" evidence="1">
    <location>
        <begin position="21"/>
        <end position="36"/>
    </location>
</feature>
<dbReference type="Pfam" id="PF13843">
    <property type="entry name" value="DDE_Tnp_1_7"/>
    <property type="match status" value="1"/>
</dbReference>
<dbReference type="EMBL" id="AB841319">
    <property type="protein sequence ID" value="BAO04164.1"/>
    <property type="molecule type" value="Genomic_DNA"/>
</dbReference>